<evidence type="ECO:0000313" key="2">
    <source>
        <dbReference type="EMBL" id="CEL98707.1"/>
    </source>
</evidence>
<feature type="chain" id="PRO_5005187381" description="4Fe-4S ferredoxin-type domain-containing protein" evidence="1">
    <location>
        <begin position="22"/>
        <end position="270"/>
    </location>
</feature>
<reference evidence="2 3" key="1">
    <citation type="submission" date="2014-11" db="EMBL/GenBank/DDBJ databases">
        <authorList>
            <person name="Zhu J."/>
            <person name="Qi W."/>
            <person name="Song R."/>
        </authorList>
    </citation>
    <scope>NUCLEOTIDE SEQUENCE [LARGE SCALE GENOMIC DNA]</scope>
</reference>
<accession>A0A0G4ENQ9</accession>
<dbReference type="PhylomeDB" id="A0A0G4ENQ9"/>
<feature type="signal peptide" evidence="1">
    <location>
        <begin position="1"/>
        <end position="21"/>
    </location>
</feature>
<dbReference type="Proteomes" id="UP000041254">
    <property type="component" value="Unassembled WGS sequence"/>
</dbReference>
<keyword evidence="3" id="KW-1185">Reference proteome</keyword>
<evidence type="ECO:0000256" key="1">
    <source>
        <dbReference type="SAM" id="SignalP"/>
    </source>
</evidence>
<evidence type="ECO:0000313" key="3">
    <source>
        <dbReference type="Proteomes" id="UP000041254"/>
    </source>
</evidence>
<dbReference type="InParanoid" id="A0A0G4ENQ9"/>
<dbReference type="AlphaFoldDB" id="A0A0G4ENQ9"/>
<protein>
    <recommendedName>
        <fullName evidence="4">4Fe-4S ferredoxin-type domain-containing protein</fullName>
    </recommendedName>
</protein>
<keyword evidence="1" id="KW-0732">Signal</keyword>
<organism evidence="2 3">
    <name type="scientific">Vitrella brassicaformis (strain CCMP3155)</name>
    <dbReference type="NCBI Taxonomy" id="1169540"/>
    <lineage>
        <taxon>Eukaryota</taxon>
        <taxon>Sar</taxon>
        <taxon>Alveolata</taxon>
        <taxon>Colpodellida</taxon>
        <taxon>Vitrellaceae</taxon>
        <taxon>Vitrella</taxon>
    </lineage>
</organism>
<dbReference type="EMBL" id="CDMY01000275">
    <property type="protein sequence ID" value="CEL98707.1"/>
    <property type="molecule type" value="Genomic_DNA"/>
</dbReference>
<name>A0A0G4ENQ9_VITBC</name>
<sequence>MMKAFLFPLFLLAAFGSPTHCEAVTTRLEEVLEDVQKLLAQTRHDTDKKSSKGRQLCPVFTAPMLMDKPPPKDRLVHFASLPTRPVPAQSEQYINVNLGDVRAAGFDEVMLAVSSKSDNAHLAVLYRGEHGLVSRSSDSSGVVRVPASTGGAAHAVVAAVDNKTADVSVWMAYRNAECVMPFDIAAMSTLGAKKNDTQGTMITCEEPPDDSDEAVDEQYPNEEVCLSCGRCVYDECRVCENPDATGYVYFCVFPGSDYALQFDCPYVPSR</sequence>
<evidence type="ECO:0008006" key="4">
    <source>
        <dbReference type="Google" id="ProtNLM"/>
    </source>
</evidence>
<gene>
    <name evidence="2" type="ORF">Vbra_2769</name>
</gene>
<dbReference type="VEuPathDB" id="CryptoDB:Vbra_2769"/>
<proteinExistence type="predicted"/>